<dbReference type="AlphaFoldDB" id="A0A014MET5"/>
<dbReference type="CDD" id="cd00371">
    <property type="entry name" value="HMA"/>
    <property type="match status" value="1"/>
</dbReference>
<proteinExistence type="predicted"/>
<dbReference type="Proteomes" id="UP000020766">
    <property type="component" value="Unassembled WGS sequence"/>
</dbReference>
<dbReference type="InterPro" id="IPR036163">
    <property type="entry name" value="HMA_dom_sf"/>
</dbReference>
<evidence type="ECO:0000313" key="3">
    <source>
        <dbReference type="Proteomes" id="UP000020766"/>
    </source>
</evidence>
<name>A0A014MET5_9BURK</name>
<dbReference type="SUPFAM" id="SSF55008">
    <property type="entry name" value="HMA, heavy metal-associated domain"/>
    <property type="match status" value="1"/>
</dbReference>
<protein>
    <submittedName>
        <fullName evidence="2">Heavy-metal-associated domain-containing protein</fullName>
    </submittedName>
</protein>
<dbReference type="GO" id="GO:0046872">
    <property type="term" value="F:metal ion binding"/>
    <property type="evidence" value="ECO:0007669"/>
    <property type="project" value="InterPro"/>
</dbReference>
<gene>
    <name evidence="2" type="ORF">AX13_18190</name>
</gene>
<evidence type="ECO:0000259" key="1">
    <source>
        <dbReference type="PROSITE" id="PS50846"/>
    </source>
</evidence>
<dbReference type="EMBL" id="JBOK01000009">
    <property type="protein sequence ID" value="EXU80221.1"/>
    <property type="molecule type" value="Genomic_DNA"/>
</dbReference>
<dbReference type="Pfam" id="PF00403">
    <property type="entry name" value="HMA"/>
    <property type="match status" value="1"/>
</dbReference>
<dbReference type="Gene3D" id="3.30.70.100">
    <property type="match status" value="1"/>
</dbReference>
<comment type="caution">
    <text evidence="2">The sequence shown here is derived from an EMBL/GenBank/DDBJ whole genome shotgun (WGS) entry which is preliminary data.</text>
</comment>
<sequence length="64" mass="6613">MQFHIDSMTCGGCARSVTKAIQSVDAAAQVTVDIPTHTVQVQTTAPQAAVVAALEEAGYPAQVQ</sequence>
<dbReference type="PATRIC" id="fig|1457173.3.peg.1885"/>
<dbReference type="STRING" id="225991.MA05_04275"/>
<dbReference type="InterPro" id="IPR006121">
    <property type="entry name" value="HMA_dom"/>
</dbReference>
<evidence type="ECO:0000313" key="2">
    <source>
        <dbReference type="EMBL" id="EXU80221.1"/>
    </source>
</evidence>
<organism evidence="2 3">
    <name type="scientific">Comamonas aquatica DA1877</name>
    <dbReference type="NCBI Taxonomy" id="1457173"/>
    <lineage>
        <taxon>Bacteria</taxon>
        <taxon>Pseudomonadati</taxon>
        <taxon>Pseudomonadota</taxon>
        <taxon>Betaproteobacteria</taxon>
        <taxon>Burkholderiales</taxon>
        <taxon>Comamonadaceae</taxon>
        <taxon>Comamonas</taxon>
    </lineage>
</organism>
<feature type="domain" description="HMA" evidence="1">
    <location>
        <begin position="1"/>
        <end position="62"/>
    </location>
</feature>
<dbReference type="PROSITE" id="PS50846">
    <property type="entry name" value="HMA_2"/>
    <property type="match status" value="1"/>
</dbReference>
<reference evidence="2 3" key="1">
    <citation type="submission" date="2014-01" db="EMBL/GenBank/DDBJ databases">
        <title>Interspecies Systems Biology Uncovers Metabolites Affecting C. elegans Gene Expression and Life History Traits.</title>
        <authorList>
            <person name="Watson E."/>
            <person name="Macneil L.T."/>
            <person name="Ritter A.D."/>
            <person name="Yilmaz L.S."/>
            <person name="Rosebrock A.P."/>
            <person name="Caudy A.A."/>
            <person name="Walhout A.J."/>
        </authorList>
    </citation>
    <scope>NUCLEOTIDE SEQUENCE [LARGE SCALE GENOMIC DNA]</scope>
    <source>
        <strain evidence="2 3">DA1877</strain>
    </source>
</reference>
<dbReference type="RefSeq" id="WP_042420287.1">
    <property type="nucleotide sequence ID" value="NZ_JBOK01000009.1"/>
</dbReference>
<accession>A0A014MET5</accession>
<keyword evidence="3" id="KW-1185">Reference proteome</keyword>